<feature type="domain" description="ER-bound oxygenase mpaB/mpaB'/Rubber oxygenase catalytic" evidence="1">
    <location>
        <begin position="39"/>
        <end position="181"/>
    </location>
</feature>
<evidence type="ECO:0000313" key="3">
    <source>
        <dbReference type="Proteomes" id="UP001152759"/>
    </source>
</evidence>
<protein>
    <recommendedName>
        <fullName evidence="1">ER-bound oxygenase mpaB/mpaB'/Rubber oxygenase catalytic domain-containing protein</fullName>
    </recommendedName>
</protein>
<proteinExistence type="predicted"/>
<dbReference type="Pfam" id="PF09995">
    <property type="entry name" value="MPAB_Lcp_cat"/>
    <property type="match status" value="1"/>
</dbReference>
<dbReference type="AlphaFoldDB" id="A0A9P0AP09"/>
<dbReference type="EMBL" id="OU963869">
    <property type="protein sequence ID" value="CAH0394893.1"/>
    <property type="molecule type" value="Genomic_DNA"/>
</dbReference>
<dbReference type="PANTHER" id="PTHR37159">
    <property type="entry name" value="GH11867P"/>
    <property type="match status" value="1"/>
</dbReference>
<dbReference type="InterPro" id="IPR018713">
    <property type="entry name" value="MPAB/Lcp_cat_dom"/>
</dbReference>
<evidence type="ECO:0000313" key="2">
    <source>
        <dbReference type="EMBL" id="CAH0394893.1"/>
    </source>
</evidence>
<dbReference type="GO" id="GO:0016491">
    <property type="term" value="F:oxidoreductase activity"/>
    <property type="evidence" value="ECO:0007669"/>
    <property type="project" value="InterPro"/>
</dbReference>
<dbReference type="Proteomes" id="UP001152759">
    <property type="component" value="Chromosome 8"/>
</dbReference>
<organism evidence="2 3">
    <name type="scientific">Bemisia tabaci</name>
    <name type="common">Sweetpotato whitefly</name>
    <name type="synonym">Aleurodes tabaci</name>
    <dbReference type="NCBI Taxonomy" id="7038"/>
    <lineage>
        <taxon>Eukaryota</taxon>
        <taxon>Metazoa</taxon>
        <taxon>Ecdysozoa</taxon>
        <taxon>Arthropoda</taxon>
        <taxon>Hexapoda</taxon>
        <taxon>Insecta</taxon>
        <taxon>Pterygota</taxon>
        <taxon>Neoptera</taxon>
        <taxon>Paraneoptera</taxon>
        <taxon>Hemiptera</taxon>
        <taxon>Sternorrhyncha</taxon>
        <taxon>Aleyrodoidea</taxon>
        <taxon>Aleyrodidae</taxon>
        <taxon>Aleyrodinae</taxon>
        <taxon>Bemisia</taxon>
    </lineage>
</organism>
<evidence type="ECO:0000259" key="1">
    <source>
        <dbReference type="Pfam" id="PF09995"/>
    </source>
</evidence>
<gene>
    <name evidence="2" type="ORF">BEMITA_LOCUS13140</name>
</gene>
<reference evidence="2" key="1">
    <citation type="submission" date="2021-12" db="EMBL/GenBank/DDBJ databases">
        <authorList>
            <person name="King R."/>
        </authorList>
    </citation>
    <scope>NUCLEOTIDE SEQUENCE</scope>
</reference>
<sequence>MERLLTEGSEEPVNLKQTGQLPPWYDSKKFKKGQEFFHRNYFALFVSKLAGLILLLSNQNMLRVLKLTNKSSNKLTAFKRYMGTIQHMLSWYDGDLQTSGSSAHKSLMTVRGFHCAASNKAASVGFGHISQRDMAFTQFGFMGFSLLKFEILGLVGTPEEIEGFIHFWRTIGYLLGISDEYNLCGGSIEETRELCRILLEQNFVPDLEKNPPDFVEMSTALMEGMRAVIPAVDKYAFLGFTYFLCGLEFKQLLVTFLSRCICYYHIFCHKLLSTPCLHIVFRPCFNYLVRLGIYCVEKFPSITFFYFGQQINWKDDDLTNLKLVH</sequence>
<name>A0A9P0AP09_BEMTA</name>
<keyword evidence="3" id="KW-1185">Reference proteome</keyword>
<dbReference type="PANTHER" id="PTHR37159:SF1">
    <property type="entry name" value="GH11867P"/>
    <property type="match status" value="1"/>
</dbReference>
<accession>A0A9P0AP09</accession>